<organism evidence="9 10">
    <name type="scientific">Muricoccus roseus</name>
    <dbReference type="NCBI Taxonomy" id="198092"/>
    <lineage>
        <taxon>Bacteria</taxon>
        <taxon>Pseudomonadati</taxon>
        <taxon>Pseudomonadota</taxon>
        <taxon>Alphaproteobacteria</taxon>
        <taxon>Acetobacterales</taxon>
        <taxon>Roseomonadaceae</taxon>
        <taxon>Muricoccus</taxon>
    </lineage>
</organism>
<dbReference type="SMART" id="SM00827">
    <property type="entry name" value="PKS_AT"/>
    <property type="match status" value="1"/>
</dbReference>
<evidence type="ECO:0000256" key="7">
    <source>
        <dbReference type="PIRSR" id="PIRSR000446-1"/>
    </source>
</evidence>
<dbReference type="PANTHER" id="PTHR42681:SF1">
    <property type="entry name" value="MALONYL-COA-ACYL CARRIER PROTEIN TRANSACYLASE, MITOCHONDRIAL"/>
    <property type="match status" value="1"/>
</dbReference>
<evidence type="ECO:0000256" key="1">
    <source>
        <dbReference type="ARBA" id="ARBA00013258"/>
    </source>
</evidence>
<reference evidence="9 10" key="1">
    <citation type="submission" date="2016-11" db="EMBL/GenBank/DDBJ databases">
        <authorList>
            <person name="Jaros S."/>
            <person name="Januszkiewicz K."/>
            <person name="Wedrychowicz H."/>
        </authorList>
    </citation>
    <scope>NUCLEOTIDE SEQUENCE [LARGE SCALE GENOMIC DNA]</scope>
    <source>
        <strain evidence="9 10">DSM 14916</strain>
    </source>
</reference>
<dbReference type="EC" id="2.3.1.39" evidence="1 6"/>
<keyword evidence="3 6" id="KW-0808">Transferase</keyword>
<dbReference type="InterPro" id="IPR001227">
    <property type="entry name" value="Ac_transferase_dom_sf"/>
</dbReference>
<dbReference type="InterPro" id="IPR014043">
    <property type="entry name" value="Acyl_transferase_dom"/>
</dbReference>
<dbReference type="GO" id="GO:0004314">
    <property type="term" value="F:[acyl-carrier-protein] S-malonyltransferase activity"/>
    <property type="evidence" value="ECO:0007669"/>
    <property type="project" value="UniProtKB-EC"/>
</dbReference>
<evidence type="ECO:0000313" key="10">
    <source>
        <dbReference type="Proteomes" id="UP000184387"/>
    </source>
</evidence>
<dbReference type="Proteomes" id="UP000184387">
    <property type="component" value="Unassembled WGS sequence"/>
</dbReference>
<name>A0A1M6MI31_9PROT</name>
<evidence type="ECO:0000256" key="4">
    <source>
        <dbReference type="ARBA" id="ARBA00023315"/>
    </source>
</evidence>
<dbReference type="InterPro" id="IPR004410">
    <property type="entry name" value="Malonyl_CoA-ACP_transAc_FabD"/>
</dbReference>
<feature type="domain" description="Malonyl-CoA:ACP transacylase (MAT)" evidence="8">
    <location>
        <begin position="6"/>
        <end position="311"/>
    </location>
</feature>
<dbReference type="PANTHER" id="PTHR42681">
    <property type="entry name" value="MALONYL-COA-ACYL CARRIER PROTEIN TRANSACYLASE, MITOCHONDRIAL"/>
    <property type="match status" value="1"/>
</dbReference>
<feature type="active site" evidence="7">
    <location>
        <position position="95"/>
    </location>
</feature>
<evidence type="ECO:0000259" key="8">
    <source>
        <dbReference type="SMART" id="SM00827"/>
    </source>
</evidence>
<dbReference type="NCBIfam" id="TIGR00128">
    <property type="entry name" value="fabD"/>
    <property type="match status" value="1"/>
</dbReference>
<evidence type="ECO:0000313" key="9">
    <source>
        <dbReference type="EMBL" id="SHJ83171.1"/>
    </source>
</evidence>
<dbReference type="InterPro" id="IPR024925">
    <property type="entry name" value="Malonyl_CoA-ACP_transAc"/>
</dbReference>
<dbReference type="STRING" id="198092.SAMN02745194_03472"/>
<protein>
    <recommendedName>
        <fullName evidence="2 6">Malonyl CoA-acyl carrier protein transacylase</fullName>
        <ecNumber evidence="1 6">2.3.1.39</ecNumber>
    </recommendedName>
</protein>
<gene>
    <name evidence="9" type="ORF">SAMN02745194_03472</name>
</gene>
<proteinExistence type="inferred from homology"/>
<comment type="catalytic activity">
    <reaction evidence="5 6">
        <text>holo-[ACP] + malonyl-CoA = malonyl-[ACP] + CoA</text>
        <dbReference type="Rhea" id="RHEA:41792"/>
        <dbReference type="Rhea" id="RHEA-COMP:9623"/>
        <dbReference type="Rhea" id="RHEA-COMP:9685"/>
        <dbReference type="ChEBI" id="CHEBI:57287"/>
        <dbReference type="ChEBI" id="CHEBI:57384"/>
        <dbReference type="ChEBI" id="CHEBI:64479"/>
        <dbReference type="ChEBI" id="CHEBI:78449"/>
        <dbReference type="EC" id="2.3.1.39"/>
    </reaction>
</comment>
<comment type="similarity">
    <text evidence="6">Belongs to the fabD family.</text>
</comment>
<evidence type="ECO:0000256" key="5">
    <source>
        <dbReference type="ARBA" id="ARBA00048462"/>
    </source>
</evidence>
<dbReference type="InterPro" id="IPR016036">
    <property type="entry name" value="Malonyl_transacylase_ACP-bd"/>
</dbReference>
<dbReference type="Pfam" id="PF00698">
    <property type="entry name" value="Acyl_transf_1"/>
    <property type="match status" value="1"/>
</dbReference>
<dbReference type="FunFam" id="3.30.70.250:FF:000001">
    <property type="entry name" value="Malonyl CoA-acyl carrier protein transacylase"/>
    <property type="match status" value="1"/>
</dbReference>
<dbReference type="Gene3D" id="3.30.70.250">
    <property type="entry name" value="Malonyl-CoA ACP transacylase, ACP-binding"/>
    <property type="match status" value="1"/>
</dbReference>
<evidence type="ECO:0000256" key="6">
    <source>
        <dbReference type="PIRNR" id="PIRNR000446"/>
    </source>
</evidence>
<dbReference type="AlphaFoldDB" id="A0A1M6MI31"/>
<dbReference type="PIRSF" id="PIRSF000446">
    <property type="entry name" value="Mct"/>
    <property type="match status" value="1"/>
</dbReference>
<dbReference type="SUPFAM" id="SSF52151">
    <property type="entry name" value="FabD/lysophospholipase-like"/>
    <property type="match status" value="1"/>
</dbReference>
<dbReference type="OrthoDB" id="9808564at2"/>
<dbReference type="GO" id="GO:0006633">
    <property type="term" value="P:fatty acid biosynthetic process"/>
    <property type="evidence" value="ECO:0007669"/>
    <property type="project" value="TreeGrafter"/>
</dbReference>
<evidence type="ECO:0000256" key="2">
    <source>
        <dbReference type="ARBA" id="ARBA00018953"/>
    </source>
</evidence>
<keyword evidence="10" id="KW-1185">Reference proteome</keyword>
<dbReference type="InterPro" id="IPR050858">
    <property type="entry name" value="Mal-CoA-ACP_Trans/PKS_FabD"/>
</dbReference>
<sequence length="319" mass="33207">MALALVFPGQGSQVVGMGRDLAAAFTPAREVFEAVDETLKQNLSRLMFEGPAEELTLTANAQPALMAVSLAVLRVLEAEGGLDIKNRVALVAGHSLGEYSALAAVRAFDVPQAARLLRLRGDAMQKAVPAGTGAMAALLGAEMEQARAICERAAENPETGRREVVEAANDNGGGQVVISGHKAAVERAVEIAKAEGIRRAMLLPVSAPFHSSLMAPAADAMGEALERDPPRAPLVPVVANVTAAKATDPDVIRDLLVRQVTGTVRWRECVAAMAAMGCDTFVEVGSGKVLTGLMKRNAPEATAMACGTPAEIESVLKAL</sequence>
<dbReference type="RefSeq" id="WP_073137017.1">
    <property type="nucleotide sequence ID" value="NZ_FQZF01000022.1"/>
</dbReference>
<dbReference type="InterPro" id="IPR016035">
    <property type="entry name" value="Acyl_Trfase/lysoPLipase"/>
</dbReference>
<dbReference type="Gene3D" id="3.40.366.10">
    <property type="entry name" value="Malonyl-Coenzyme A Acyl Carrier Protein, domain 2"/>
    <property type="match status" value="1"/>
</dbReference>
<keyword evidence="4 6" id="KW-0012">Acyltransferase</keyword>
<feature type="active site" evidence="7">
    <location>
        <position position="210"/>
    </location>
</feature>
<dbReference type="EMBL" id="FQZF01000022">
    <property type="protein sequence ID" value="SHJ83171.1"/>
    <property type="molecule type" value="Genomic_DNA"/>
</dbReference>
<accession>A0A1M6MI31</accession>
<evidence type="ECO:0000256" key="3">
    <source>
        <dbReference type="ARBA" id="ARBA00022679"/>
    </source>
</evidence>
<dbReference type="SUPFAM" id="SSF55048">
    <property type="entry name" value="Probable ACP-binding domain of malonyl-CoA ACP transacylase"/>
    <property type="match status" value="1"/>
</dbReference>
<dbReference type="GO" id="GO:0005829">
    <property type="term" value="C:cytosol"/>
    <property type="evidence" value="ECO:0007669"/>
    <property type="project" value="TreeGrafter"/>
</dbReference>